<keyword evidence="9" id="KW-1185">Reference proteome</keyword>
<evidence type="ECO:0000256" key="4">
    <source>
        <dbReference type="PROSITE-ProRule" id="PRU00175"/>
    </source>
</evidence>
<dbReference type="PANTHER" id="PTHR24103">
    <property type="entry name" value="E3 UBIQUITIN-PROTEIN LIGASE TRIM"/>
    <property type="match status" value="1"/>
</dbReference>
<keyword evidence="1" id="KW-0479">Metal-binding</keyword>
<dbReference type="InterPro" id="IPR003879">
    <property type="entry name" value="Butyrophylin_SPRY"/>
</dbReference>
<sequence>MAQCLLSEEQVQCFICQDVFSEPVSTPCGHNFCMACIAGYWDNNDFCQCPLCKRVFDRRPYLLVNTFRKAELGRREAEVQQMILERRQKIQEIKDSIDPVCKGDVRLAVSQRQLMEETVRTVSLLQEKLKSGLKSLRDAELKSVQCVAVDVTLDPDTAHARLGIFKDGREVRHRCNKRNVTDHPGRFGLGCCVLGKEGFSSGRFYYEVLVRGKTRWELGVARESMDRKKRAPMVPHERLWTLGLRSRNKYNAISKKAIHLSLSEVPQKVGVFVDYEGGQVSFYDVGNISHIYSFTGCNFVEKLYPYFCPFNKKDANEAPLVISPVKDSDSSSDSYADKDSSMDSD</sequence>
<keyword evidence="2 4" id="KW-0863">Zinc-finger</keyword>
<evidence type="ECO:0000313" key="8">
    <source>
        <dbReference type="Ensembl" id="ENSELUP00000030487.1"/>
    </source>
</evidence>
<dbReference type="InterPro" id="IPR001841">
    <property type="entry name" value="Znf_RING"/>
</dbReference>
<dbReference type="Ensembl" id="ENSELUT00000008195.3">
    <property type="protein sequence ID" value="ENSELUP00000030487.1"/>
    <property type="gene ID" value="ENSELUG00000007712.3"/>
</dbReference>
<reference evidence="9" key="1">
    <citation type="journal article" date="2014" name="PLoS ONE">
        <title>The genome and linkage map of the northern pike (Esox lucius): conserved synteny revealed between the salmonid sister group and the Neoteleostei.</title>
        <authorList>
            <person name="Rondeau E.B."/>
            <person name="Minkley D.R."/>
            <person name="Leong J.S."/>
            <person name="Messmer A.M."/>
            <person name="Jantzen J.R."/>
            <person name="von Schalburg K.R."/>
            <person name="Lemon C."/>
            <person name="Bird N.H."/>
            <person name="Koop B.F."/>
        </authorList>
    </citation>
    <scope>NUCLEOTIDE SEQUENCE</scope>
</reference>
<dbReference type="Gene3D" id="3.30.40.10">
    <property type="entry name" value="Zinc/RING finger domain, C3HC4 (zinc finger)"/>
    <property type="match status" value="1"/>
</dbReference>
<dbReference type="PROSITE" id="PS50188">
    <property type="entry name" value="B302_SPRY"/>
    <property type="match status" value="1"/>
</dbReference>
<reference evidence="8" key="4">
    <citation type="submission" date="2025-09" db="UniProtKB">
        <authorList>
            <consortium name="Ensembl"/>
        </authorList>
    </citation>
    <scope>IDENTIFICATION</scope>
</reference>
<dbReference type="SMART" id="SM00589">
    <property type="entry name" value="PRY"/>
    <property type="match status" value="1"/>
</dbReference>
<dbReference type="InterPro" id="IPR043136">
    <property type="entry name" value="B30.2/SPRY_sf"/>
</dbReference>
<dbReference type="Pfam" id="PF13445">
    <property type="entry name" value="zf-RING_UBOX"/>
    <property type="match status" value="1"/>
</dbReference>
<dbReference type="InterPro" id="IPR013320">
    <property type="entry name" value="ConA-like_dom_sf"/>
</dbReference>
<dbReference type="Bgee" id="ENSELUG00000007712">
    <property type="expression patterns" value="Expressed in nose and 6 other cell types or tissues"/>
</dbReference>
<dbReference type="SUPFAM" id="SSF49899">
    <property type="entry name" value="Concanavalin A-like lectins/glucanases"/>
    <property type="match status" value="1"/>
</dbReference>
<feature type="region of interest" description="Disordered" evidence="5">
    <location>
        <begin position="321"/>
        <end position="345"/>
    </location>
</feature>
<organism evidence="8 9">
    <name type="scientific">Esox lucius</name>
    <name type="common">Northern pike</name>
    <dbReference type="NCBI Taxonomy" id="8010"/>
    <lineage>
        <taxon>Eukaryota</taxon>
        <taxon>Metazoa</taxon>
        <taxon>Chordata</taxon>
        <taxon>Craniata</taxon>
        <taxon>Vertebrata</taxon>
        <taxon>Euteleostomi</taxon>
        <taxon>Actinopterygii</taxon>
        <taxon>Neopterygii</taxon>
        <taxon>Teleostei</taxon>
        <taxon>Protacanthopterygii</taxon>
        <taxon>Esociformes</taxon>
        <taxon>Esocidae</taxon>
        <taxon>Esox</taxon>
    </lineage>
</organism>
<dbReference type="AlphaFoldDB" id="A0A3P8ZQ67"/>
<evidence type="ECO:0000256" key="3">
    <source>
        <dbReference type="ARBA" id="ARBA00022833"/>
    </source>
</evidence>
<dbReference type="PRINTS" id="PR01407">
    <property type="entry name" value="BUTYPHLNCDUF"/>
</dbReference>
<accession>A0A3P8ZQ67</accession>
<dbReference type="InterPro" id="IPR050143">
    <property type="entry name" value="TRIM/RBCC"/>
</dbReference>
<dbReference type="SUPFAM" id="SSF57850">
    <property type="entry name" value="RING/U-box"/>
    <property type="match status" value="1"/>
</dbReference>
<dbReference type="InterPro" id="IPR006574">
    <property type="entry name" value="PRY"/>
</dbReference>
<reference evidence="8" key="3">
    <citation type="submission" date="2025-08" db="UniProtKB">
        <authorList>
            <consortium name="Ensembl"/>
        </authorList>
    </citation>
    <scope>IDENTIFICATION</scope>
</reference>
<dbReference type="PROSITE" id="PS50089">
    <property type="entry name" value="ZF_RING_2"/>
    <property type="match status" value="1"/>
</dbReference>
<evidence type="ECO:0000256" key="5">
    <source>
        <dbReference type="SAM" id="MobiDB-lite"/>
    </source>
</evidence>
<dbReference type="CDD" id="cd13733">
    <property type="entry name" value="SPRY_PRY_C-I_1"/>
    <property type="match status" value="1"/>
</dbReference>
<dbReference type="SMART" id="SM00449">
    <property type="entry name" value="SPRY"/>
    <property type="match status" value="1"/>
</dbReference>
<reference evidence="8" key="2">
    <citation type="submission" date="2020-02" db="EMBL/GenBank/DDBJ databases">
        <title>Esox lucius (northern pike) genome, fEsoLuc1, primary haplotype.</title>
        <authorList>
            <person name="Myers G."/>
            <person name="Karagic N."/>
            <person name="Meyer A."/>
            <person name="Pippel M."/>
            <person name="Reichard M."/>
            <person name="Winkler S."/>
            <person name="Tracey A."/>
            <person name="Sims Y."/>
            <person name="Howe K."/>
            <person name="Rhie A."/>
            <person name="Formenti G."/>
            <person name="Durbin R."/>
            <person name="Fedrigo O."/>
            <person name="Jarvis E.D."/>
        </authorList>
    </citation>
    <scope>NUCLEOTIDE SEQUENCE [LARGE SCALE GENOMIC DNA]</scope>
</reference>
<keyword evidence="3" id="KW-0862">Zinc</keyword>
<evidence type="ECO:0000313" key="9">
    <source>
        <dbReference type="Proteomes" id="UP000265140"/>
    </source>
</evidence>
<dbReference type="FunFam" id="2.60.120.920:FF:000004">
    <property type="entry name" value="Butyrophilin subfamily 1 member A1"/>
    <property type="match status" value="1"/>
</dbReference>
<feature type="compositionally biased region" description="Basic and acidic residues" evidence="5">
    <location>
        <begin position="335"/>
        <end position="345"/>
    </location>
</feature>
<evidence type="ECO:0000256" key="1">
    <source>
        <dbReference type="ARBA" id="ARBA00022723"/>
    </source>
</evidence>
<evidence type="ECO:0000259" key="6">
    <source>
        <dbReference type="PROSITE" id="PS50089"/>
    </source>
</evidence>
<dbReference type="GO" id="GO:0008270">
    <property type="term" value="F:zinc ion binding"/>
    <property type="evidence" value="ECO:0007669"/>
    <property type="project" value="UniProtKB-KW"/>
</dbReference>
<dbReference type="GeneTree" id="ENSGT01040000240385"/>
<evidence type="ECO:0000256" key="2">
    <source>
        <dbReference type="ARBA" id="ARBA00022771"/>
    </source>
</evidence>
<dbReference type="Proteomes" id="UP000265140">
    <property type="component" value="Chromosome 21"/>
</dbReference>
<dbReference type="InterPro" id="IPR013083">
    <property type="entry name" value="Znf_RING/FYVE/PHD"/>
</dbReference>
<dbReference type="InterPro" id="IPR001870">
    <property type="entry name" value="B30.2/SPRY"/>
</dbReference>
<dbReference type="InParanoid" id="A0A3P8ZQ67"/>
<dbReference type="Pfam" id="PF13765">
    <property type="entry name" value="PRY"/>
    <property type="match status" value="1"/>
</dbReference>
<dbReference type="Pfam" id="PF00622">
    <property type="entry name" value="SPRY"/>
    <property type="match status" value="1"/>
</dbReference>
<feature type="domain" description="RING-type" evidence="6">
    <location>
        <begin position="13"/>
        <end position="53"/>
    </location>
</feature>
<proteinExistence type="predicted"/>
<dbReference type="InterPro" id="IPR017907">
    <property type="entry name" value="Znf_RING_CS"/>
</dbReference>
<dbReference type="Gene3D" id="2.60.120.920">
    <property type="match status" value="1"/>
</dbReference>
<feature type="domain" description="B30.2/SPRY" evidence="7">
    <location>
        <begin position="131"/>
        <end position="325"/>
    </location>
</feature>
<dbReference type="PROSITE" id="PS00518">
    <property type="entry name" value="ZF_RING_1"/>
    <property type="match status" value="1"/>
</dbReference>
<dbReference type="InterPro" id="IPR003877">
    <property type="entry name" value="SPRY_dom"/>
</dbReference>
<name>A0A3P8ZQ67_ESOLU</name>
<dbReference type="SMART" id="SM00184">
    <property type="entry name" value="RING"/>
    <property type="match status" value="1"/>
</dbReference>
<dbReference type="InterPro" id="IPR027370">
    <property type="entry name" value="Znf-RING_euk"/>
</dbReference>
<evidence type="ECO:0000259" key="7">
    <source>
        <dbReference type="PROSITE" id="PS50188"/>
    </source>
</evidence>
<protein>
    <submittedName>
        <fullName evidence="8">Uncharacterized protein</fullName>
    </submittedName>
</protein>